<dbReference type="AlphaFoldDB" id="A0A8S0SGC7"/>
<keyword evidence="3" id="KW-1185">Reference proteome</keyword>
<gene>
    <name evidence="2" type="ORF">OLEA9_A035660</name>
</gene>
<sequence>MEHDTTLNLGCGAGKKKKGPRKTEVKKWREMKKKLPELYEKKYRLLGIYKELCFYYYNTIRLGLKIKLSDKASFLGFLITRKPGFKAKDNKESVMTAGSDEMRMRNEMRMRDKSTCLESQIEQAVRE</sequence>
<evidence type="ECO:0000256" key="1">
    <source>
        <dbReference type="SAM" id="MobiDB-lite"/>
    </source>
</evidence>
<proteinExistence type="predicted"/>
<dbReference type="EMBL" id="CACTIH010004328">
    <property type="protein sequence ID" value="CAA2990586.1"/>
    <property type="molecule type" value="Genomic_DNA"/>
</dbReference>
<dbReference type="Proteomes" id="UP000594638">
    <property type="component" value="Unassembled WGS sequence"/>
</dbReference>
<protein>
    <submittedName>
        <fullName evidence="2">Uncharacterized protein</fullName>
    </submittedName>
</protein>
<feature type="region of interest" description="Disordered" evidence="1">
    <location>
        <begin position="90"/>
        <end position="109"/>
    </location>
</feature>
<name>A0A8S0SGC7_OLEEU</name>
<reference evidence="2 3" key="1">
    <citation type="submission" date="2019-12" db="EMBL/GenBank/DDBJ databases">
        <authorList>
            <person name="Alioto T."/>
            <person name="Alioto T."/>
            <person name="Gomez Garrido J."/>
        </authorList>
    </citation>
    <scope>NUCLEOTIDE SEQUENCE [LARGE SCALE GENOMIC DNA]</scope>
</reference>
<dbReference type="Gramene" id="OE9A035660T1">
    <property type="protein sequence ID" value="OE9A035660C1"/>
    <property type="gene ID" value="OE9A035660"/>
</dbReference>
<feature type="region of interest" description="Disordered" evidence="1">
    <location>
        <begin position="1"/>
        <end position="27"/>
    </location>
</feature>
<comment type="caution">
    <text evidence="2">The sequence shown here is derived from an EMBL/GenBank/DDBJ whole genome shotgun (WGS) entry which is preliminary data.</text>
</comment>
<feature type="compositionally biased region" description="Basic and acidic residues" evidence="1">
    <location>
        <begin position="100"/>
        <end position="109"/>
    </location>
</feature>
<evidence type="ECO:0000313" key="3">
    <source>
        <dbReference type="Proteomes" id="UP000594638"/>
    </source>
</evidence>
<organism evidence="2 3">
    <name type="scientific">Olea europaea subsp. europaea</name>
    <dbReference type="NCBI Taxonomy" id="158383"/>
    <lineage>
        <taxon>Eukaryota</taxon>
        <taxon>Viridiplantae</taxon>
        <taxon>Streptophyta</taxon>
        <taxon>Embryophyta</taxon>
        <taxon>Tracheophyta</taxon>
        <taxon>Spermatophyta</taxon>
        <taxon>Magnoliopsida</taxon>
        <taxon>eudicotyledons</taxon>
        <taxon>Gunneridae</taxon>
        <taxon>Pentapetalae</taxon>
        <taxon>asterids</taxon>
        <taxon>lamiids</taxon>
        <taxon>Lamiales</taxon>
        <taxon>Oleaceae</taxon>
        <taxon>Oleeae</taxon>
        <taxon>Olea</taxon>
    </lineage>
</organism>
<evidence type="ECO:0000313" key="2">
    <source>
        <dbReference type="EMBL" id="CAA2990586.1"/>
    </source>
</evidence>
<accession>A0A8S0SGC7</accession>